<gene>
    <name evidence="6" type="ORF">RCL2_000621500</name>
    <name evidence="5" type="ORF">RclHR1_05570013</name>
</gene>
<dbReference type="SUPFAM" id="SSF52540">
    <property type="entry name" value="P-loop containing nucleoside triphosphate hydrolases"/>
    <property type="match status" value="1"/>
</dbReference>
<evidence type="ECO:0000313" key="7">
    <source>
        <dbReference type="Proteomes" id="UP000247702"/>
    </source>
</evidence>
<accession>A0A2Z6S6C5</accession>
<proteinExistence type="predicted"/>
<keyword evidence="2" id="KW-0342">GTP-binding</keyword>
<keyword evidence="6" id="KW-0378">Hydrolase</keyword>
<keyword evidence="1" id="KW-0547">Nucleotide-binding</keyword>
<feature type="domain" description="Dynamin-type G" evidence="4">
    <location>
        <begin position="36"/>
        <end position="347"/>
    </location>
</feature>
<dbReference type="PRINTS" id="PR00195">
    <property type="entry name" value="DYNAMIN"/>
</dbReference>
<dbReference type="Gene3D" id="3.40.50.300">
    <property type="entry name" value="P-loop containing nucleotide triphosphate hydrolases"/>
    <property type="match status" value="1"/>
</dbReference>
<evidence type="ECO:0000313" key="6">
    <source>
        <dbReference type="EMBL" id="GES78904.1"/>
    </source>
</evidence>
<organism evidence="5 7">
    <name type="scientific">Rhizophagus clarus</name>
    <dbReference type="NCBI Taxonomy" id="94130"/>
    <lineage>
        <taxon>Eukaryota</taxon>
        <taxon>Fungi</taxon>
        <taxon>Fungi incertae sedis</taxon>
        <taxon>Mucoromycota</taxon>
        <taxon>Glomeromycotina</taxon>
        <taxon>Glomeromycetes</taxon>
        <taxon>Glomerales</taxon>
        <taxon>Glomeraceae</taxon>
        <taxon>Rhizophagus</taxon>
    </lineage>
</organism>
<evidence type="ECO:0000313" key="5">
    <source>
        <dbReference type="EMBL" id="GBC04212.1"/>
    </source>
</evidence>
<dbReference type="GO" id="GO:0048312">
    <property type="term" value="P:intracellular distribution of mitochondria"/>
    <property type="evidence" value="ECO:0007669"/>
    <property type="project" value="TreeGrafter"/>
</dbReference>
<dbReference type="GO" id="GO:0016020">
    <property type="term" value="C:membrane"/>
    <property type="evidence" value="ECO:0007669"/>
    <property type="project" value="TreeGrafter"/>
</dbReference>
<dbReference type="Pfam" id="PF01031">
    <property type="entry name" value="Dynamin_M"/>
    <property type="match status" value="1"/>
</dbReference>
<comment type="caution">
    <text evidence="5">The sequence shown here is derived from an EMBL/GenBank/DDBJ whole genome shotgun (WGS) entry which is preliminary data.</text>
</comment>
<dbReference type="Pfam" id="PF02212">
    <property type="entry name" value="GED"/>
    <property type="match status" value="1"/>
</dbReference>
<dbReference type="SMART" id="SM00053">
    <property type="entry name" value="DYNc"/>
    <property type="match status" value="1"/>
</dbReference>
<dbReference type="Proteomes" id="UP000247702">
    <property type="component" value="Unassembled WGS sequence"/>
</dbReference>
<dbReference type="GO" id="GO:0005525">
    <property type="term" value="F:GTP binding"/>
    <property type="evidence" value="ECO:0007669"/>
    <property type="project" value="InterPro"/>
</dbReference>
<dbReference type="PANTHER" id="PTHR11566">
    <property type="entry name" value="DYNAMIN"/>
    <property type="match status" value="1"/>
</dbReference>
<evidence type="ECO:0000259" key="3">
    <source>
        <dbReference type="PROSITE" id="PS51388"/>
    </source>
</evidence>
<dbReference type="Proteomes" id="UP000615446">
    <property type="component" value="Unassembled WGS sequence"/>
</dbReference>
<keyword evidence="7" id="KW-1185">Reference proteome</keyword>
<dbReference type="CDD" id="cd08771">
    <property type="entry name" value="DLP_1"/>
    <property type="match status" value="1"/>
</dbReference>
<dbReference type="Gene3D" id="1.20.120.1240">
    <property type="entry name" value="Dynamin, middle domain"/>
    <property type="match status" value="1"/>
</dbReference>
<dbReference type="PROSITE" id="PS51388">
    <property type="entry name" value="GED"/>
    <property type="match status" value="1"/>
</dbReference>
<sequence length="697" mass="80201">MTEFLPLTIGESSYAKSAVKYIEILNKLRRMGAQSAVDLPTVVFCGNQSAGKSSLLEAISGIQLPRSDGTCTRCVMEIRLIKSSSEWSCQVSLRKEFDTDGGKLIRPDETKFGKLITHPNDVEITARRAQKALLNPDNKPEDYFEWDFESLTYEEDAAKNALKFTKNVVCLEIKGPNVPNLSLIDLPGIIRHVEKVEDERFIRLIEELVENYITKEKSIIVATISCKDEIDNQAIITLAKKADKQGLRTLGVLTKPDTIEEGTHETWMKIMRGDAHRLALGYYVVRNPKPKELKEGINFKEARKNEKKFFDSEEPWRGFYPRDRLGVEYLQKKLSDLLIDAIKRTLPSIKKEIEDKLEKVREELDQIPEQLGNNPRLELFRMTKKCANSIRDEISCSNDQTDLWQEINKELRNFKYKLCSTRPIFEIGDERFDTLKEFLKPTGEFKDESGDGELQIIKEAEVASNVNKARGRLLPGFIPYSAVVSLIKKHQKKWKSPALDCLHEVNEIMTQHVNDAADKIFSRFPALVGRIKFHAMKFLEECKQNTEKYIDFINNVEGSDFPFTLDEGSMTYAKTEYLKNIQEIIEENNRSPYKTQVINGNPDTLEIMASAMSYFKIAYKRYADMVSMTIIHAFIDNFAKDVEEKFLEACEPMEGEEDFEITELVREDENISTRRDNLLEAEKHLRTMLYSLVKFGC</sequence>
<dbReference type="GO" id="GO:0008017">
    <property type="term" value="F:microtubule binding"/>
    <property type="evidence" value="ECO:0007669"/>
    <property type="project" value="TreeGrafter"/>
</dbReference>
<feature type="domain" description="GED" evidence="3">
    <location>
        <begin position="604"/>
        <end position="697"/>
    </location>
</feature>
<dbReference type="InterPro" id="IPR003130">
    <property type="entry name" value="GED"/>
</dbReference>
<dbReference type="InterPro" id="IPR001401">
    <property type="entry name" value="Dynamin_GTPase"/>
</dbReference>
<dbReference type="InterPro" id="IPR045063">
    <property type="entry name" value="Dynamin_N"/>
</dbReference>
<dbReference type="PANTHER" id="PTHR11566:SF21">
    <property type="entry name" value="DYNAMIN RELATED PROTEIN 1, ISOFORM A"/>
    <property type="match status" value="1"/>
</dbReference>
<dbReference type="InterPro" id="IPR030381">
    <property type="entry name" value="G_DYNAMIN_dom"/>
</dbReference>
<dbReference type="GO" id="GO:0005874">
    <property type="term" value="C:microtubule"/>
    <property type="evidence" value="ECO:0007669"/>
    <property type="project" value="TreeGrafter"/>
</dbReference>
<dbReference type="GO" id="GO:0016559">
    <property type="term" value="P:peroxisome fission"/>
    <property type="evidence" value="ECO:0007669"/>
    <property type="project" value="TreeGrafter"/>
</dbReference>
<protein>
    <submittedName>
        <fullName evidence="6">P-loop containing nucleoside triphosphate hydrolase protein</fullName>
    </submittedName>
</protein>
<dbReference type="OrthoDB" id="5061070at2759"/>
<dbReference type="GO" id="GO:0000266">
    <property type="term" value="P:mitochondrial fission"/>
    <property type="evidence" value="ECO:0007669"/>
    <property type="project" value="TreeGrafter"/>
</dbReference>
<dbReference type="InterPro" id="IPR022812">
    <property type="entry name" value="Dynamin"/>
</dbReference>
<dbReference type="InterPro" id="IPR000375">
    <property type="entry name" value="Dynamin_stalk"/>
</dbReference>
<dbReference type="STRING" id="94130.A0A2Z6S6C5"/>
<name>A0A2Z6S6C5_9GLOM</name>
<dbReference type="EMBL" id="BLAL01000040">
    <property type="protein sequence ID" value="GES78904.1"/>
    <property type="molecule type" value="Genomic_DNA"/>
</dbReference>
<reference evidence="6" key="2">
    <citation type="submission" date="2019-10" db="EMBL/GenBank/DDBJ databases">
        <title>Conservation and host-specific expression of non-tandemly repeated heterogenous ribosome RNA gene in arbuscular mycorrhizal fungi.</title>
        <authorList>
            <person name="Maeda T."/>
            <person name="Kobayashi Y."/>
            <person name="Nakagawa T."/>
            <person name="Ezawa T."/>
            <person name="Yamaguchi K."/>
            <person name="Bino T."/>
            <person name="Nishimoto Y."/>
            <person name="Shigenobu S."/>
            <person name="Kawaguchi M."/>
        </authorList>
    </citation>
    <scope>NUCLEOTIDE SEQUENCE</scope>
    <source>
        <strain evidence="6">HR1</strain>
    </source>
</reference>
<dbReference type="PROSITE" id="PS51718">
    <property type="entry name" value="G_DYNAMIN_2"/>
    <property type="match status" value="1"/>
</dbReference>
<dbReference type="AlphaFoldDB" id="A0A2Z6S6C5"/>
<reference evidence="5 7" key="1">
    <citation type="submission" date="2017-11" db="EMBL/GenBank/DDBJ databases">
        <title>The genome of Rhizophagus clarus HR1 reveals common genetic basis of auxotrophy among arbuscular mycorrhizal fungi.</title>
        <authorList>
            <person name="Kobayashi Y."/>
        </authorList>
    </citation>
    <scope>NUCLEOTIDE SEQUENCE [LARGE SCALE GENOMIC DNA]</scope>
    <source>
        <strain evidence="5 7">HR1</strain>
    </source>
</reference>
<dbReference type="InterPro" id="IPR027417">
    <property type="entry name" value="P-loop_NTPase"/>
</dbReference>
<dbReference type="GO" id="GO:0005739">
    <property type="term" value="C:mitochondrion"/>
    <property type="evidence" value="ECO:0007669"/>
    <property type="project" value="TreeGrafter"/>
</dbReference>
<dbReference type="EMBL" id="BEXD01003934">
    <property type="protein sequence ID" value="GBC04212.1"/>
    <property type="molecule type" value="Genomic_DNA"/>
</dbReference>
<dbReference type="GO" id="GO:0003924">
    <property type="term" value="F:GTPase activity"/>
    <property type="evidence" value="ECO:0007669"/>
    <property type="project" value="InterPro"/>
</dbReference>
<dbReference type="InterPro" id="IPR020850">
    <property type="entry name" value="GED_dom"/>
</dbReference>
<dbReference type="GO" id="GO:0006897">
    <property type="term" value="P:endocytosis"/>
    <property type="evidence" value="ECO:0007669"/>
    <property type="project" value="TreeGrafter"/>
</dbReference>
<evidence type="ECO:0000256" key="2">
    <source>
        <dbReference type="ARBA" id="ARBA00023134"/>
    </source>
</evidence>
<evidence type="ECO:0000259" key="4">
    <source>
        <dbReference type="PROSITE" id="PS51718"/>
    </source>
</evidence>
<dbReference type="Pfam" id="PF00350">
    <property type="entry name" value="Dynamin_N"/>
    <property type="match status" value="1"/>
</dbReference>
<evidence type="ECO:0000256" key="1">
    <source>
        <dbReference type="ARBA" id="ARBA00022741"/>
    </source>
</evidence>